<dbReference type="Proteomes" id="UP000006911">
    <property type="component" value="Unassembled WGS sequence"/>
</dbReference>
<dbReference type="EMBL" id="FN430174">
    <property type="protein sequence ID" value="CAZ82868.1"/>
    <property type="molecule type" value="Genomic_DNA"/>
</dbReference>
<protein>
    <submittedName>
        <fullName evidence="1">(Perigord truffle) hypothetical protein</fullName>
    </submittedName>
</protein>
<dbReference type="InParanoid" id="D5GEC5"/>
<sequence length="169" mass="18786">MLTLEKAHPGSERMDPLPTDGEILALQKLAERNERRVERLGIKLYELESKGLSREQADRKIVRYLMKATEFVEAVNERVEMACAGKLPAQATVQSVQQMVGSVDACVRRVDGQLYLLHTSRPFSPLLEEILGVMSSQLPSEGESNGVGNATGPRAGFMDRLCRSIRFLV</sequence>
<dbReference type="RefSeq" id="XP_002838677.1">
    <property type="nucleotide sequence ID" value="XM_002838631.1"/>
</dbReference>
<gene>
    <name evidence="1" type="ORF">GSTUM_00001265001</name>
</gene>
<dbReference type="GeneID" id="9185533"/>
<dbReference type="KEGG" id="tml:GSTUM_00001265001"/>
<dbReference type="HOGENOM" id="CLU_1579645_0_0_1"/>
<dbReference type="AlphaFoldDB" id="D5GEC5"/>
<proteinExistence type="predicted"/>
<name>D5GEC5_TUBMM</name>
<keyword evidence="2" id="KW-1185">Reference proteome</keyword>
<reference evidence="1 2" key="1">
    <citation type="journal article" date="2010" name="Nature">
        <title>Perigord black truffle genome uncovers evolutionary origins and mechanisms of symbiosis.</title>
        <authorList>
            <person name="Martin F."/>
            <person name="Kohler A."/>
            <person name="Murat C."/>
            <person name="Balestrini R."/>
            <person name="Coutinho P.M."/>
            <person name="Jaillon O."/>
            <person name="Montanini B."/>
            <person name="Morin E."/>
            <person name="Noel B."/>
            <person name="Percudani R."/>
            <person name="Porcel B."/>
            <person name="Rubini A."/>
            <person name="Amicucci A."/>
            <person name="Amselem J."/>
            <person name="Anthouard V."/>
            <person name="Arcioni S."/>
            <person name="Artiguenave F."/>
            <person name="Aury J.M."/>
            <person name="Ballario P."/>
            <person name="Bolchi A."/>
            <person name="Brenna A."/>
            <person name="Brun A."/>
            <person name="Buee M."/>
            <person name="Cantarel B."/>
            <person name="Chevalier G."/>
            <person name="Couloux A."/>
            <person name="Da Silva C."/>
            <person name="Denoeud F."/>
            <person name="Duplessis S."/>
            <person name="Ghignone S."/>
            <person name="Hilselberger B."/>
            <person name="Iotti M."/>
            <person name="Marcais B."/>
            <person name="Mello A."/>
            <person name="Miranda M."/>
            <person name="Pacioni G."/>
            <person name="Quesneville H."/>
            <person name="Riccioni C."/>
            <person name="Ruotolo R."/>
            <person name="Splivallo R."/>
            <person name="Stocchi V."/>
            <person name="Tisserant E."/>
            <person name="Viscomi A.R."/>
            <person name="Zambonelli A."/>
            <person name="Zampieri E."/>
            <person name="Henrissat B."/>
            <person name="Lebrun M.H."/>
            <person name="Paolocci F."/>
            <person name="Bonfante P."/>
            <person name="Ottonello S."/>
            <person name="Wincker P."/>
        </authorList>
    </citation>
    <scope>NUCLEOTIDE SEQUENCE [LARGE SCALE GENOMIC DNA]</scope>
    <source>
        <strain evidence="1 2">Mel28</strain>
    </source>
</reference>
<organism evidence="1 2">
    <name type="scientific">Tuber melanosporum (strain Mel28)</name>
    <name type="common">Perigord black truffle</name>
    <dbReference type="NCBI Taxonomy" id="656061"/>
    <lineage>
        <taxon>Eukaryota</taxon>
        <taxon>Fungi</taxon>
        <taxon>Dikarya</taxon>
        <taxon>Ascomycota</taxon>
        <taxon>Pezizomycotina</taxon>
        <taxon>Pezizomycetes</taxon>
        <taxon>Pezizales</taxon>
        <taxon>Tuberaceae</taxon>
        <taxon>Tuber</taxon>
    </lineage>
</organism>
<evidence type="ECO:0000313" key="1">
    <source>
        <dbReference type="EMBL" id="CAZ82868.1"/>
    </source>
</evidence>
<accession>D5GEC5</accession>
<evidence type="ECO:0000313" key="2">
    <source>
        <dbReference type="Proteomes" id="UP000006911"/>
    </source>
</evidence>